<protein>
    <submittedName>
        <fullName evidence="1">Uncharacterized protein</fullName>
    </submittedName>
</protein>
<reference evidence="1" key="2">
    <citation type="submission" date="2017-10" db="EMBL/GenBank/DDBJ databases">
        <title>Ladona fulva Genome sequencing and assembly.</title>
        <authorList>
            <person name="Murali S."/>
            <person name="Richards S."/>
            <person name="Bandaranaike D."/>
            <person name="Bellair M."/>
            <person name="Blankenburg K."/>
            <person name="Chao H."/>
            <person name="Dinh H."/>
            <person name="Doddapaneni H."/>
            <person name="Dugan-Rocha S."/>
            <person name="Elkadiri S."/>
            <person name="Gnanaolivu R."/>
            <person name="Hernandez B."/>
            <person name="Skinner E."/>
            <person name="Javaid M."/>
            <person name="Lee S."/>
            <person name="Li M."/>
            <person name="Ming W."/>
            <person name="Munidasa M."/>
            <person name="Muniz J."/>
            <person name="Nguyen L."/>
            <person name="Hughes D."/>
            <person name="Osuji N."/>
            <person name="Pu L.-L."/>
            <person name="Puazo M."/>
            <person name="Qu C."/>
            <person name="Quiroz J."/>
            <person name="Raj R."/>
            <person name="Weissenberger G."/>
            <person name="Xin Y."/>
            <person name="Zou X."/>
            <person name="Han Y."/>
            <person name="Worley K."/>
            <person name="Muzny D."/>
            <person name="Gibbs R."/>
        </authorList>
    </citation>
    <scope>NUCLEOTIDE SEQUENCE</scope>
    <source>
        <strain evidence="1">Sampled in the wild</strain>
    </source>
</reference>
<feature type="non-terminal residue" evidence="1">
    <location>
        <position position="1"/>
    </location>
</feature>
<evidence type="ECO:0000313" key="1">
    <source>
        <dbReference type="EMBL" id="KAG8227006.1"/>
    </source>
</evidence>
<dbReference type="AlphaFoldDB" id="A0A8K0K389"/>
<name>A0A8K0K389_LADFU</name>
<organism evidence="1 2">
    <name type="scientific">Ladona fulva</name>
    <name type="common">Scarce chaser dragonfly</name>
    <name type="synonym">Libellula fulva</name>
    <dbReference type="NCBI Taxonomy" id="123851"/>
    <lineage>
        <taxon>Eukaryota</taxon>
        <taxon>Metazoa</taxon>
        <taxon>Ecdysozoa</taxon>
        <taxon>Arthropoda</taxon>
        <taxon>Hexapoda</taxon>
        <taxon>Insecta</taxon>
        <taxon>Pterygota</taxon>
        <taxon>Palaeoptera</taxon>
        <taxon>Odonata</taxon>
        <taxon>Epiprocta</taxon>
        <taxon>Anisoptera</taxon>
        <taxon>Libelluloidea</taxon>
        <taxon>Libellulidae</taxon>
        <taxon>Ladona</taxon>
    </lineage>
</organism>
<evidence type="ECO:0000313" key="2">
    <source>
        <dbReference type="Proteomes" id="UP000792457"/>
    </source>
</evidence>
<accession>A0A8K0K389</accession>
<dbReference type="EMBL" id="KZ308307">
    <property type="protein sequence ID" value="KAG8227006.1"/>
    <property type="molecule type" value="Genomic_DNA"/>
</dbReference>
<proteinExistence type="predicted"/>
<dbReference type="Proteomes" id="UP000792457">
    <property type="component" value="Unassembled WGS sequence"/>
</dbReference>
<keyword evidence="2" id="KW-1185">Reference proteome</keyword>
<sequence length="72" mass="8578">MDKLHSYGIIGHFMNCFKRYSNNRKQVVRSKLFASYKYVVTKFSHKIVSALLQNTVDNLHKWFFDNAVELHL</sequence>
<comment type="caution">
    <text evidence="1">The sequence shown here is derived from an EMBL/GenBank/DDBJ whole genome shotgun (WGS) entry which is preliminary data.</text>
</comment>
<reference evidence="1" key="1">
    <citation type="submission" date="2013-04" db="EMBL/GenBank/DDBJ databases">
        <authorList>
            <person name="Qu J."/>
            <person name="Murali S.C."/>
            <person name="Bandaranaike D."/>
            <person name="Bellair M."/>
            <person name="Blankenburg K."/>
            <person name="Chao H."/>
            <person name="Dinh H."/>
            <person name="Doddapaneni H."/>
            <person name="Downs B."/>
            <person name="Dugan-Rocha S."/>
            <person name="Elkadiri S."/>
            <person name="Gnanaolivu R.D."/>
            <person name="Hernandez B."/>
            <person name="Javaid M."/>
            <person name="Jayaseelan J.C."/>
            <person name="Lee S."/>
            <person name="Li M."/>
            <person name="Ming W."/>
            <person name="Munidasa M."/>
            <person name="Muniz J."/>
            <person name="Nguyen L."/>
            <person name="Ongeri F."/>
            <person name="Osuji N."/>
            <person name="Pu L.-L."/>
            <person name="Puazo M."/>
            <person name="Qu C."/>
            <person name="Quiroz J."/>
            <person name="Raj R."/>
            <person name="Weissenberger G."/>
            <person name="Xin Y."/>
            <person name="Zou X."/>
            <person name="Han Y."/>
            <person name="Richards S."/>
            <person name="Worley K."/>
            <person name="Muzny D."/>
            <person name="Gibbs R."/>
        </authorList>
    </citation>
    <scope>NUCLEOTIDE SEQUENCE</scope>
    <source>
        <strain evidence="1">Sampled in the wild</strain>
    </source>
</reference>
<gene>
    <name evidence="1" type="ORF">J437_LFUL000312</name>
</gene>